<protein>
    <submittedName>
        <fullName evidence="1">Uncharacterized protein</fullName>
    </submittedName>
</protein>
<dbReference type="EMBL" id="BKCJ010004536">
    <property type="protein sequence ID" value="GEU61624.1"/>
    <property type="molecule type" value="Genomic_DNA"/>
</dbReference>
<accession>A0A6L2LMX2</accession>
<reference evidence="1" key="1">
    <citation type="journal article" date="2019" name="Sci. Rep.">
        <title>Draft genome of Tanacetum cinerariifolium, the natural source of mosquito coil.</title>
        <authorList>
            <person name="Yamashiro T."/>
            <person name="Shiraishi A."/>
            <person name="Satake H."/>
            <person name="Nakayama K."/>
        </authorList>
    </citation>
    <scope>NUCLEOTIDE SEQUENCE</scope>
</reference>
<dbReference type="AlphaFoldDB" id="A0A6L2LMX2"/>
<evidence type="ECO:0000313" key="1">
    <source>
        <dbReference type="EMBL" id="GEU61624.1"/>
    </source>
</evidence>
<comment type="caution">
    <text evidence="1">The sequence shown here is derived from an EMBL/GenBank/DDBJ whole genome shotgun (WGS) entry which is preliminary data.</text>
</comment>
<sequence>MACSFPHTVDENKAMIQKQIEKDTVCKLAIMNIAVEFDNASTTKDDPRKAYEKCIDIPQEKHVLIDTFLKEEYDKDYEMHNALFRKTAKLEQQMY</sequence>
<proteinExistence type="predicted"/>
<gene>
    <name evidence="1" type="ORF">Tci_033602</name>
</gene>
<organism evidence="1">
    <name type="scientific">Tanacetum cinerariifolium</name>
    <name type="common">Dalmatian daisy</name>
    <name type="synonym">Chrysanthemum cinerariifolium</name>
    <dbReference type="NCBI Taxonomy" id="118510"/>
    <lineage>
        <taxon>Eukaryota</taxon>
        <taxon>Viridiplantae</taxon>
        <taxon>Streptophyta</taxon>
        <taxon>Embryophyta</taxon>
        <taxon>Tracheophyta</taxon>
        <taxon>Spermatophyta</taxon>
        <taxon>Magnoliopsida</taxon>
        <taxon>eudicotyledons</taxon>
        <taxon>Gunneridae</taxon>
        <taxon>Pentapetalae</taxon>
        <taxon>asterids</taxon>
        <taxon>campanulids</taxon>
        <taxon>Asterales</taxon>
        <taxon>Asteraceae</taxon>
        <taxon>Asteroideae</taxon>
        <taxon>Anthemideae</taxon>
        <taxon>Anthemidinae</taxon>
        <taxon>Tanacetum</taxon>
    </lineage>
</organism>
<name>A0A6L2LMX2_TANCI</name>